<dbReference type="InterPro" id="IPR015424">
    <property type="entry name" value="PyrdxlP-dep_Trfase"/>
</dbReference>
<dbReference type="AlphaFoldDB" id="A0A7H1PR03"/>
<dbReference type="Gene3D" id="3.40.640.10">
    <property type="entry name" value="Type I PLP-dependent aspartate aminotransferase-like (Major domain)"/>
    <property type="match status" value="1"/>
</dbReference>
<dbReference type="Pfam" id="PF00155">
    <property type="entry name" value="Aminotran_1_2"/>
    <property type="match status" value="1"/>
</dbReference>
<keyword evidence="5" id="KW-0663">Pyridoxal phosphate</keyword>
<evidence type="ECO:0000259" key="8">
    <source>
        <dbReference type="Pfam" id="PF00155"/>
    </source>
</evidence>
<dbReference type="GO" id="GO:0030170">
    <property type="term" value="F:pyridoxal phosphate binding"/>
    <property type="evidence" value="ECO:0007669"/>
    <property type="project" value="InterPro"/>
</dbReference>
<accession>A0A7H1PR03</accession>
<dbReference type="InterPro" id="IPR004839">
    <property type="entry name" value="Aminotransferase_I/II_large"/>
</dbReference>
<comment type="similarity">
    <text evidence="2">Belongs to the class-I pyridoxal-phosphate-dependent aminotransferase family.</text>
</comment>
<dbReference type="InterPro" id="IPR051926">
    <property type="entry name" value="Ala_Aminotransferase"/>
</dbReference>
<organism evidence="9 10">
    <name type="scientific">Streptomyces griseofuscus</name>
    <dbReference type="NCBI Taxonomy" id="146922"/>
    <lineage>
        <taxon>Bacteria</taxon>
        <taxon>Bacillati</taxon>
        <taxon>Actinomycetota</taxon>
        <taxon>Actinomycetes</taxon>
        <taxon>Kitasatosporales</taxon>
        <taxon>Streptomycetaceae</taxon>
        <taxon>Streptomyces</taxon>
    </lineage>
</organism>
<reference evidence="9 10" key="1">
    <citation type="submission" date="2020-04" db="EMBL/GenBank/DDBJ databases">
        <title>Characterization and engineering of Streptomyces griseofuscus DSM40191 as a potential heterologous host for expression of BGCs.</title>
        <authorList>
            <person name="Gren T."/>
            <person name="Whitford C.M."/>
            <person name="Mohite O.S."/>
            <person name="Joergensen T.S."/>
            <person name="Nielsen J.B."/>
            <person name="Lee S.Y."/>
            <person name="Weber T."/>
        </authorList>
    </citation>
    <scope>NUCLEOTIDE SEQUENCE [LARGE SCALE GENOMIC DNA]</scope>
    <source>
        <strain evidence="9 10">DSM 40191</strain>
    </source>
</reference>
<name>A0A7H1PR03_9ACTN</name>
<comment type="cofactor">
    <cofactor evidence="1">
        <name>pyridoxal 5'-phosphate</name>
        <dbReference type="ChEBI" id="CHEBI:597326"/>
    </cofactor>
</comment>
<evidence type="ECO:0000313" key="10">
    <source>
        <dbReference type="Proteomes" id="UP000516422"/>
    </source>
</evidence>
<feature type="region of interest" description="Disordered" evidence="7">
    <location>
        <begin position="401"/>
        <end position="432"/>
    </location>
</feature>
<feature type="compositionally biased region" description="Basic and acidic residues" evidence="7">
    <location>
        <begin position="423"/>
        <end position="432"/>
    </location>
</feature>
<evidence type="ECO:0000256" key="6">
    <source>
        <dbReference type="ARBA" id="ARBA00026106"/>
    </source>
</evidence>
<dbReference type="EMBL" id="CP051006">
    <property type="protein sequence ID" value="QNT90483.1"/>
    <property type="molecule type" value="Genomic_DNA"/>
</dbReference>
<protein>
    <recommendedName>
        <fullName evidence="6">alanine transaminase</fullName>
        <ecNumber evidence="6">2.6.1.2</ecNumber>
    </recommendedName>
</protein>
<keyword evidence="4 9" id="KW-0808">Transferase</keyword>
<evidence type="ECO:0000256" key="4">
    <source>
        <dbReference type="ARBA" id="ARBA00022679"/>
    </source>
</evidence>
<sequence length="432" mass="46560">MTSRHHIGMSRKLSGVSYSLRGPLAAQAERMRAAGEDVLTLSLGDPATHGLPPAREVVQAVRDRLDDSCGYSGAAGLPEARDAVAQHYRGKGLDTVRSCDVYLGNGVSELAPLSLHALLDPHDQVLIPAPDYPMWTAPVVVAGGRPVHYPCDEASDWYPDPGDIARRVTDRTRAIVVINPNNPTGAVWPRGVLDGIADIARRHGLVLLADEIYADFLYDDTRHTPLAKCAPDVPCLTFGGLSKRSRIPGYRMGWLALTGCRGPARDYVAALDTLASLRLCPNVPAQGAVAAALRIDDTTALTAPGGALCLRRDHLCRLLADIPGVRTVKPRGAFYVFPRITPGQYRLGDDESLASDLLHEEGLFLVPGSGLGPVPSGHLRMVTLPPPDVLTEAATRLARFLDRRRTTGPSTTNRGRSPRPRLRNGEERQPPV</sequence>
<evidence type="ECO:0000256" key="3">
    <source>
        <dbReference type="ARBA" id="ARBA00022576"/>
    </source>
</evidence>
<keyword evidence="3 9" id="KW-0032">Aminotransferase</keyword>
<dbReference type="InterPro" id="IPR015422">
    <property type="entry name" value="PyrdxlP-dep_Trfase_small"/>
</dbReference>
<gene>
    <name evidence="9" type="ORF">HEP81_00146</name>
</gene>
<evidence type="ECO:0000313" key="9">
    <source>
        <dbReference type="EMBL" id="QNT90483.1"/>
    </source>
</evidence>
<proteinExistence type="inferred from homology"/>
<dbReference type="EC" id="2.6.1.2" evidence="6"/>
<evidence type="ECO:0000256" key="1">
    <source>
        <dbReference type="ARBA" id="ARBA00001933"/>
    </source>
</evidence>
<dbReference type="PANTHER" id="PTHR43488">
    <property type="entry name" value="GLUTAMATE-PYRUVATE AMINOTRANSFERASE ALAA"/>
    <property type="match status" value="1"/>
</dbReference>
<evidence type="ECO:0000256" key="7">
    <source>
        <dbReference type="SAM" id="MobiDB-lite"/>
    </source>
</evidence>
<dbReference type="GO" id="GO:0004021">
    <property type="term" value="F:L-alanine:2-oxoglutarate aminotransferase activity"/>
    <property type="evidence" value="ECO:0007669"/>
    <property type="project" value="UniProtKB-EC"/>
</dbReference>
<dbReference type="PANTHER" id="PTHR43488:SF2">
    <property type="entry name" value="GLUTAMATE-PYRUVATE AMINOTRANSFERASE ALAA"/>
    <property type="match status" value="1"/>
</dbReference>
<dbReference type="Proteomes" id="UP000516422">
    <property type="component" value="Chromosome"/>
</dbReference>
<dbReference type="InterPro" id="IPR015421">
    <property type="entry name" value="PyrdxlP-dep_Trfase_major"/>
</dbReference>
<dbReference type="CDD" id="cd00609">
    <property type="entry name" value="AAT_like"/>
    <property type="match status" value="1"/>
</dbReference>
<dbReference type="Gene3D" id="3.90.1150.10">
    <property type="entry name" value="Aspartate Aminotransferase, domain 1"/>
    <property type="match status" value="1"/>
</dbReference>
<dbReference type="KEGG" id="sgf:HEP81_00146"/>
<evidence type="ECO:0000256" key="2">
    <source>
        <dbReference type="ARBA" id="ARBA00007441"/>
    </source>
</evidence>
<dbReference type="SUPFAM" id="SSF53383">
    <property type="entry name" value="PLP-dependent transferases"/>
    <property type="match status" value="1"/>
</dbReference>
<evidence type="ECO:0000256" key="5">
    <source>
        <dbReference type="ARBA" id="ARBA00022898"/>
    </source>
</evidence>
<feature type="domain" description="Aminotransferase class I/classII large" evidence="8">
    <location>
        <begin position="37"/>
        <end position="397"/>
    </location>
</feature>